<reference evidence="11 12" key="1">
    <citation type="submission" date="2019-09" db="EMBL/GenBank/DDBJ databases">
        <title>Bird 10,000 Genomes (B10K) Project - Family phase.</title>
        <authorList>
            <person name="Zhang G."/>
        </authorList>
    </citation>
    <scope>NUCLEOTIDE SEQUENCE [LARGE SCALE GENOMIC DNA]</scope>
    <source>
        <strain evidence="11">B10K-DU-001-57</strain>
        <tissue evidence="11">Muscle</tissue>
    </source>
</reference>
<evidence type="ECO:0000259" key="10">
    <source>
        <dbReference type="PROSITE" id="PS50879"/>
    </source>
</evidence>
<dbReference type="GO" id="GO:0004523">
    <property type="term" value="F:RNA-DNA hybrid ribonuclease activity"/>
    <property type="evidence" value="ECO:0007669"/>
    <property type="project" value="InterPro"/>
</dbReference>
<evidence type="ECO:0000256" key="6">
    <source>
        <dbReference type="ARBA" id="ARBA00022801"/>
    </source>
</evidence>
<name>A0A7K9VIR3_ANSSE</name>
<feature type="non-terminal residue" evidence="11">
    <location>
        <position position="1"/>
    </location>
</feature>
<evidence type="ECO:0000256" key="8">
    <source>
        <dbReference type="PROSITE-ProRule" id="PRU00450"/>
    </source>
</evidence>
<feature type="non-terminal residue" evidence="11">
    <location>
        <position position="150"/>
    </location>
</feature>
<dbReference type="InterPro" id="IPR012337">
    <property type="entry name" value="RNaseH-like_sf"/>
</dbReference>
<keyword evidence="1" id="KW-0808">Transferase</keyword>
<dbReference type="EMBL" id="VXAA01006253">
    <property type="protein sequence ID" value="NXI72513.1"/>
    <property type="molecule type" value="Genomic_DNA"/>
</dbReference>
<keyword evidence="2" id="KW-0548">Nucleotidyltransferase</keyword>
<dbReference type="InterPro" id="IPR036397">
    <property type="entry name" value="RNaseH_sf"/>
</dbReference>
<comment type="caution">
    <text evidence="11">The sequence shown here is derived from an EMBL/GenBank/DDBJ whole genome shotgun (WGS) entry which is preliminary data.</text>
</comment>
<dbReference type="PROSITE" id="PS50876">
    <property type="entry name" value="ZF_INTEGRASE"/>
    <property type="match status" value="1"/>
</dbReference>
<evidence type="ECO:0000259" key="9">
    <source>
        <dbReference type="PROSITE" id="PS50876"/>
    </source>
</evidence>
<dbReference type="InterPro" id="IPR003308">
    <property type="entry name" value="Integrase_Zn-bd_dom_N"/>
</dbReference>
<feature type="domain" description="RNase H type-1" evidence="10">
    <location>
        <begin position="1"/>
        <end position="95"/>
    </location>
</feature>
<protein>
    <submittedName>
        <fullName evidence="11">POK6 protein</fullName>
    </submittedName>
</protein>
<dbReference type="Proteomes" id="UP000567872">
    <property type="component" value="Unassembled WGS sequence"/>
</dbReference>
<keyword evidence="5" id="KW-0255">Endonuclease</keyword>
<evidence type="ECO:0000256" key="4">
    <source>
        <dbReference type="ARBA" id="ARBA00022723"/>
    </source>
</evidence>
<accession>A0A7K9VIR3</accession>
<keyword evidence="7" id="KW-0695">RNA-directed DNA polymerase</keyword>
<evidence type="ECO:0000256" key="1">
    <source>
        <dbReference type="ARBA" id="ARBA00022679"/>
    </source>
</evidence>
<dbReference type="GO" id="GO:0003964">
    <property type="term" value="F:RNA-directed DNA polymerase activity"/>
    <property type="evidence" value="ECO:0007669"/>
    <property type="project" value="UniProtKB-KW"/>
</dbReference>
<dbReference type="Pfam" id="PF00075">
    <property type="entry name" value="RNase_H"/>
    <property type="match status" value="1"/>
</dbReference>
<evidence type="ECO:0000313" key="11">
    <source>
        <dbReference type="EMBL" id="NXI72513.1"/>
    </source>
</evidence>
<organism evidence="11 12">
    <name type="scientific">Anseranas semipalmata</name>
    <name type="common">Magpie goose</name>
    <name type="synonym">Anas semipalmata</name>
    <dbReference type="NCBI Taxonomy" id="8851"/>
    <lineage>
        <taxon>Eukaryota</taxon>
        <taxon>Metazoa</taxon>
        <taxon>Chordata</taxon>
        <taxon>Craniata</taxon>
        <taxon>Vertebrata</taxon>
        <taxon>Euteleostomi</taxon>
        <taxon>Archelosauria</taxon>
        <taxon>Archosauria</taxon>
        <taxon>Dinosauria</taxon>
        <taxon>Saurischia</taxon>
        <taxon>Theropoda</taxon>
        <taxon>Coelurosauria</taxon>
        <taxon>Aves</taxon>
        <taxon>Neognathae</taxon>
        <taxon>Galloanserae</taxon>
        <taxon>Anseriformes</taxon>
        <taxon>Anseranatidae</taxon>
        <taxon>Anseranas</taxon>
    </lineage>
</organism>
<dbReference type="AlphaFoldDB" id="A0A7K9VIR3"/>
<dbReference type="GO" id="GO:0035613">
    <property type="term" value="F:RNA stem-loop binding"/>
    <property type="evidence" value="ECO:0007669"/>
    <property type="project" value="TreeGrafter"/>
</dbReference>
<dbReference type="PANTHER" id="PTHR41694">
    <property type="entry name" value="ENDOGENOUS RETROVIRUS GROUP K MEMBER POL PROTEIN"/>
    <property type="match status" value="1"/>
</dbReference>
<dbReference type="InterPro" id="IPR002156">
    <property type="entry name" value="RNaseH_domain"/>
</dbReference>
<keyword evidence="6" id="KW-0378">Hydrolase</keyword>
<keyword evidence="4" id="KW-0479">Metal-binding</keyword>
<feature type="domain" description="Integrase-type" evidence="9">
    <location>
        <begin position="97"/>
        <end position="138"/>
    </location>
</feature>
<dbReference type="Pfam" id="PF02022">
    <property type="entry name" value="Integrase_Zn"/>
    <property type="match status" value="1"/>
</dbReference>
<keyword evidence="8" id="KW-0863">Zinc-finger</keyword>
<dbReference type="SUPFAM" id="SSF53098">
    <property type="entry name" value="Ribonuclease H-like"/>
    <property type="match status" value="1"/>
</dbReference>
<sequence>VELAAVVRVFKIFPRAVNIVTDSAYVTGIVQRMEASFLKQIDHPLLFTLLYDLKHQTEHRTAPYFIVHVRSHTMFPGLISERNQLADQLVGATIVPQLFQQARLSHKFYHQSAGALHRAFRITTEQARQIVQSCPDYQQVTPTPSCGVNP</sequence>
<keyword evidence="12" id="KW-1185">Reference proteome</keyword>
<evidence type="ECO:0000256" key="3">
    <source>
        <dbReference type="ARBA" id="ARBA00022722"/>
    </source>
</evidence>
<evidence type="ECO:0000256" key="5">
    <source>
        <dbReference type="ARBA" id="ARBA00022759"/>
    </source>
</evidence>
<keyword evidence="8" id="KW-0862">Zinc</keyword>
<keyword evidence="3" id="KW-0540">Nuclease</keyword>
<dbReference type="PROSITE" id="PS50879">
    <property type="entry name" value="RNASE_H_1"/>
    <property type="match status" value="1"/>
</dbReference>
<dbReference type="OrthoDB" id="9395371at2759"/>
<dbReference type="InterPro" id="IPR017856">
    <property type="entry name" value="Integrase-like_N"/>
</dbReference>
<evidence type="ECO:0000313" key="12">
    <source>
        <dbReference type="Proteomes" id="UP000567872"/>
    </source>
</evidence>
<proteinExistence type="predicted"/>
<gene>
    <name evidence="11" type="primary">Ervk6</name>
    <name evidence="11" type="ORF">ANSSEM_R15941</name>
</gene>
<dbReference type="Gene3D" id="3.30.420.10">
    <property type="entry name" value="Ribonuclease H-like superfamily/Ribonuclease H"/>
    <property type="match status" value="1"/>
</dbReference>
<evidence type="ECO:0000256" key="7">
    <source>
        <dbReference type="ARBA" id="ARBA00022918"/>
    </source>
</evidence>
<dbReference type="SUPFAM" id="SSF46919">
    <property type="entry name" value="N-terminal Zn binding domain of HIV integrase"/>
    <property type="match status" value="1"/>
</dbReference>
<dbReference type="GO" id="GO:0008270">
    <property type="term" value="F:zinc ion binding"/>
    <property type="evidence" value="ECO:0007669"/>
    <property type="project" value="UniProtKB-KW"/>
</dbReference>
<evidence type="ECO:0000256" key="2">
    <source>
        <dbReference type="ARBA" id="ARBA00022695"/>
    </source>
</evidence>
<dbReference type="PANTHER" id="PTHR41694:SF3">
    <property type="entry name" value="RNA-DIRECTED DNA POLYMERASE-RELATED"/>
    <property type="match status" value="1"/>
</dbReference>
<dbReference type="Gene3D" id="1.10.10.200">
    <property type="match status" value="1"/>
</dbReference>